<dbReference type="Proteomes" id="UP000469125">
    <property type="component" value="Unassembled WGS sequence"/>
</dbReference>
<reference evidence="1 2" key="1">
    <citation type="submission" date="2019-11" db="EMBL/GenBank/DDBJ databases">
        <authorList>
            <person name="Li X."/>
        </authorList>
    </citation>
    <scope>NUCLEOTIDE SEQUENCE [LARGE SCALE GENOMIC DNA]</scope>
    <source>
        <strain evidence="1 2">L9</strain>
    </source>
</reference>
<dbReference type="RefSeq" id="WP_155668158.1">
    <property type="nucleotide sequence ID" value="NZ_WOCA01000004.1"/>
</dbReference>
<organism evidence="1 2">
    <name type="scientific">Ornithinibacillus caprae</name>
    <dbReference type="NCBI Taxonomy" id="2678566"/>
    <lineage>
        <taxon>Bacteria</taxon>
        <taxon>Bacillati</taxon>
        <taxon>Bacillota</taxon>
        <taxon>Bacilli</taxon>
        <taxon>Bacillales</taxon>
        <taxon>Bacillaceae</taxon>
        <taxon>Ornithinibacillus</taxon>
    </lineage>
</organism>
<evidence type="ECO:0000313" key="1">
    <source>
        <dbReference type="EMBL" id="MUK88174.1"/>
    </source>
</evidence>
<accession>A0A6N8FIS1</accession>
<dbReference type="Gene3D" id="3.40.50.450">
    <property type="match status" value="1"/>
</dbReference>
<protein>
    <submittedName>
        <fullName evidence="1">Group-specific protein</fullName>
    </submittedName>
</protein>
<evidence type="ECO:0000313" key="2">
    <source>
        <dbReference type="Proteomes" id="UP000469125"/>
    </source>
</evidence>
<dbReference type="AlphaFoldDB" id="A0A6N8FIS1"/>
<dbReference type="Pfam" id="PF05014">
    <property type="entry name" value="Nuc_deoxyrib_tr"/>
    <property type="match status" value="1"/>
</dbReference>
<dbReference type="SUPFAM" id="SSF52309">
    <property type="entry name" value="N-(deoxy)ribosyltransferase-like"/>
    <property type="match status" value="1"/>
</dbReference>
<comment type="caution">
    <text evidence="1">The sequence shown here is derived from an EMBL/GenBank/DDBJ whole genome shotgun (WGS) entry which is preliminary data.</text>
</comment>
<proteinExistence type="predicted"/>
<sequence length="127" mass="14523">MKIYIASGLQNKEQVRYVRQKLMEVGFSHTYDWTKNERATDEEGLRKIGEQEKQAVIESDFLILLLPGGKGTHTEFGMALALGKPVYLFSPTTMNLSEMTTFYYVDGVERFVGEIDDFITKIITTNK</sequence>
<gene>
    <name evidence="1" type="ORF">GMD78_07170</name>
</gene>
<name>A0A6N8FIS1_9BACI</name>
<keyword evidence="2" id="KW-1185">Reference proteome</keyword>
<dbReference type="InterPro" id="IPR007710">
    <property type="entry name" value="Nucleoside_deoxyribTrfase"/>
</dbReference>
<dbReference type="EMBL" id="WOCA01000004">
    <property type="protein sequence ID" value="MUK88174.1"/>
    <property type="molecule type" value="Genomic_DNA"/>
</dbReference>